<dbReference type="Proteomes" id="UP001606134">
    <property type="component" value="Unassembled WGS sequence"/>
</dbReference>
<dbReference type="RefSeq" id="WP_394413426.1">
    <property type="nucleotide sequence ID" value="NZ_JBIGIC010000008.1"/>
</dbReference>
<keyword evidence="3" id="KW-0119">Carbohydrate metabolism</keyword>
<evidence type="ECO:0000313" key="9">
    <source>
        <dbReference type="EMBL" id="MFG6488471.1"/>
    </source>
</evidence>
<dbReference type="InterPro" id="IPR002860">
    <property type="entry name" value="BNR_rpt"/>
</dbReference>
<dbReference type="EMBL" id="JBIGIC010000008">
    <property type="protein sequence ID" value="MFG6488471.1"/>
    <property type="molecule type" value="Genomic_DNA"/>
</dbReference>
<evidence type="ECO:0000256" key="6">
    <source>
        <dbReference type="ARBA" id="ARBA00037986"/>
    </source>
</evidence>
<reference evidence="9 10" key="1">
    <citation type="submission" date="2024-08" db="EMBL/GenBank/DDBJ databases">
        <authorList>
            <person name="Lu H."/>
        </authorList>
    </citation>
    <scope>NUCLEOTIDE SEQUENCE [LARGE SCALE GENOMIC DNA]</scope>
    <source>
        <strain evidence="9 10">BYS78W</strain>
    </source>
</reference>
<dbReference type="PANTHER" id="PTHR43739:SF2">
    <property type="entry name" value="OLIGOXYLOGLUCAN-REDUCING END-SPECIFIC XYLOGLUCANASE-RELATED"/>
    <property type="match status" value="1"/>
</dbReference>
<keyword evidence="4" id="KW-0326">Glycosidase</keyword>
<comment type="caution">
    <text evidence="9">The sequence shown here is derived from an EMBL/GenBank/DDBJ whole genome shotgun (WGS) entry which is preliminary data.</text>
</comment>
<dbReference type="Pfam" id="PF02012">
    <property type="entry name" value="BNR"/>
    <property type="match status" value="1"/>
</dbReference>
<evidence type="ECO:0000256" key="4">
    <source>
        <dbReference type="ARBA" id="ARBA00023295"/>
    </source>
</evidence>
<dbReference type="InterPro" id="IPR015943">
    <property type="entry name" value="WD40/YVTN_repeat-like_dom_sf"/>
</dbReference>
<feature type="chain" id="PRO_5047424276" evidence="8">
    <location>
        <begin position="20"/>
        <end position="786"/>
    </location>
</feature>
<feature type="compositionally biased region" description="Pro residues" evidence="7">
    <location>
        <begin position="31"/>
        <end position="63"/>
    </location>
</feature>
<dbReference type="CDD" id="cd15482">
    <property type="entry name" value="Sialidase_non-viral"/>
    <property type="match status" value="1"/>
</dbReference>
<accession>A0ABW7HEY3</accession>
<keyword evidence="5" id="KW-0624">Polysaccharide degradation</keyword>
<feature type="region of interest" description="Disordered" evidence="7">
    <location>
        <begin position="21"/>
        <end position="69"/>
    </location>
</feature>
<evidence type="ECO:0000256" key="5">
    <source>
        <dbReference type="ARBA" id="ARBA00023326"/>
    </source>
</evidence>
<protein>
    <submittedName>
        <fullName evidence="9">Dockerin</fullName>
    </submittedName>
</protein>
<evidence type="ECO:0000256" key="7">
    <source>
        <dbReference type="SAM" id="MobiDB-lite"/>
    </source>
</evidence>
<evidence type="ECO:0000256" key="1">
    <source>
        <dbReference type="ARBA" id="ARBA00022729"/>
    </source>
</evidence>
<evidence type="ECO:0000256" key="8">
    <source>
        <dbReference type="SAM" id="SignalP"/>
    </source>
</evidence>
<dbReference type="InterPro" id="IPR052025">
    <property type="entry name" value="Xyloglucanase_GH74"/>
</dbReference>
<keyword evidence="10" id="KW-1185">Reference proteome</keyword>
<gene>
    <name evidence="9" type="ORF">ACG04R_17425</name>
</gene>
<evidence type="ECO:0000256" key="3">
    <source>
        <dbReference type="ARBA" id="ARBA00023277"/>
    </source>
</evidence>
<keyword evidence="1 8" id="KW-0732">Signal</keyword>
<evidence type="ECO:0000313" key="10">
    <source>
        <dbReference type="Proteomes" id="UP001606134"/>
    </source>
</evidence>
<name>A0ABW7HEY3_9BURK</name>
<dbReference type="PANTHER" id="PTHR43739">
    <property type="entry name" value="XYLOGLUCANASE (EUROFUNG)"/>
    <property type="match status" value="1"/>
</dbReference>
<dbReference type="SUPFAM" id="SSF110296">
    <property type="entry name" value="Oligoxyloglucan reducing end-specific cellobiohydrolase"/>
    <property type="match status" value="2"/>
</dbReference>
<evidence type="ECO:0000256" key="2">
    <source>
        <dbReference type="ARBA" id="ARBA00022801"/>
    </source>
</evidence>
<proteinExistence type="inferred from homology"/>
<comment type="similarity">
    <text evidence="6">Belongs to the glycosyl hydrolase 74 family.</text>
</comment>
<sequence length="786" mass="80573">MKYSKQLVTLSLVAATLVAGCGGGGGGSGSPTPPPPPSGGGTTPPPPPPSGGGTTPPPPPPPTTAASSWTSVKFGGGGYVTGLIYHPTTANLLYARTDIGGAYRWDATSSSWTPITDGVGFGGGESRFHGIESIALDPNDDQLVYMSTGMYTFEGNGRLYISSNRGDTWIHVPLPFALGGNNPGRATGERLAVDPNKPSILFSGSRQAGLWKSVDSGRTWAQVTSLSSVTSTSSMHGIGVVLFDTGTKGAGTATQTLYVAIEPDYVTAANLSSSLYKSTDGGASWTAVATPVTGMYIPHMVRAADGMFYVAFTTGASPGAGGPGRLYKFDGTTWTLLHSVDPTQWTSYGIGSVSVSGSGATTRIALGVSNSWGGGEVVQLSDDAGKTWREIEAGMPGNTASGWVDDIEIDPSDSNHILHVHGGGIVETRTASAAAPTWNSDVKGLEETATLALVTPPAGATYKFINSAGDVGAWVQTDLAVTPTYGPGLGWSNGLAADMAWAESAYIVGSGLSNADGKAYGYWSGDSGKTWTRFSNLPAGAAANTGGEASIAVTSRNNIVWGPANSVPSYSTNNGAGWTATNLPALATIGQGGVGRGYRLVADRQNTNKVYAYDSGGATWSNLKPKVYVSTDGGHTFALSQGAQSAGLSADGWWTTFMAVNPNAEGDVWLADGSAVFHSTDSGATWTKVGNFASTHDAQGNVMAQGASVIALGKAKTGATYSAAVYVVGVINSVWGVYVSDDGGATWTRFNDDAHQFGGIGVMAADQNTYGRIYVSGTGRGLLYSN</sequence>
<dbReference type="Gene3D" id="2.130.10.10">
    <property type="entry name" value="YVTN repeat-like/Quinoprotein amine dehydrogenase"/>
    <property type="match status" value="2"/>
</dbReference>
<organism evidence="9 10">
    <name type="scientific">Pelomonas candidula</name>
    <dbReference type="NCBI Taxonomy" id="3299025"/>
    <lineage>
        <taxon>Bacteria</taxon>
        <taxon>Pseudomonadati</taxon>
        <taxon>Pseudomonadota</taxon>
        <taxon>Betaproteobacteria</taxon>
        <taxon>Burkholderiales</taxon>
        <taxon>Sphaerotilaceae</taxon>
        <taxon>Roseateles</taxon>
    </lineage>
</organism>
<feature type="signal peptide" evidence="8">
    <location>
        <begin position="1"/>
        <end position="19"/>
    </location>
</feature>
<dbReference type="PROSITE" id="PS51257">
    <property type="entry name" value="PROKAR_LIPOPROTEIN"/>
    <property type="match status" value="1"/>
</dbReference>
<keyword evidence="2" id="KW-0378">Hydrolase</keyword>